<evidence type="ECO:0000313" key="3">
    <source>
        <dbReference type="Proteomes" id="UP000650467"/>
    </source>
</evidence>
<dbReference type="AlphaFoldDB" id="A0A835SXS1"/>
<keyword evidence="3" id="KW-1185">Reference proteome</keyword>
<dbReference type="Proteomes" id="UP000650467">
    <property type="component" value="Unassembled WGS sequence"/>
</dbReference>
<proteinExistence type="predicted"/>
<comment type="caution">
    <text evidence="2">The sequence shown here is derived from an EMBL/GenBank/DDBJ whole genome shotgun (WGS) entry which is preliminary data.</text>
</comment>
<name>A0A835SXS1_CHLIN</name>
<feature type="region of interest" description="Disordered" evidence="1">
    <location>
        <begin position="1"/>
        <end position="68"/>
    </location>
</feature>
<dbReference type="EMBL" id="JAEHOC010000019">
    <property type="protein sequence ID" value="KAG2433427.1"/>
    <property type="molecule type" value="Genomic_DNA"/>
</dbReference>
<sequence length="68" mass="7829">MCILAPQHSRRNQLRYGSQRQDTGILLDHPPPPAQQSGHRQQQHRCTRYATNYRSHKRADWSSSSGSS</sequence>
<organism evidence="2 3">
    <name type="scientific">Chlamydomonas incerta</name>
    <dbReference type="NCBI Taxonomy" id="51695"/>
    <lineage>
        <taxon>Eukaryota</taxon>
        <taxon>Viridiplantae</taxon>
        <taxon>Chlorophyta</taxon>
        <taxon>core chlorophytes</taxon>
        <taxon>Chlorophyceae</taxon>
        <taxon>CS clade</taxon>
        <taxon>Chlamydomonadales</taxon>
        <taxon>Chlamydomonadaceae</taxon>
        <taxon>Chlamydomonas</taxon>
    </lineage>
</organism>
<evidence type="ECO:0000256" key="1">
    <source>
        <dbReference type="SAM" id="MobiDB-lite"/>
    </source>
</evidence>
<accession>A0A835SXS1</accession>
<reference evidence="2" key="1">
    <citation type="journal article" date="2020" name="bioRxiv">
        <title>Comparative genomics of Chlamydomonas.</title>
        <authorList>
            <person name="Craig R.J."/>
            <person name="Hasan A.R."/>
            <person name="Ness R.W."/>
            <person name="Keightley P.D."/>
        </authorList>
    </citation>
    <scope>NUCLEOTIDE SEQUENCE</scope>
    <source>
        <strain evidence="2">SAG 7.73</strain>
    </source>
</reference>
<evidence type="ECO:0000313" key="2">
    <source>
        <dbReference type="EMBL" id="KAG2433427.1"/>
    </source>
</evidence>
<protein>
    <submittedName>
        <fullName evidence="2">Uncharacterized protein</fullName>
    </submittedName>
</protein>
<gene>
    <name evidence="2" type="ORF">HXX76_008485</name>
</gene>